<dbReference type="Proteomes" id="UP000017836">
    <property type="component" value="Unassembled WGS sequence"/>
</dbReference>
<comment type="subcellular location">
    <subcellularLocation>
        <location evidence="1">Membrane</location>
        <topology evidence="1">Multi-pass membrane protein</topology>
    </subcellularLocation>
</comment>
<feature type="transmembrane region" description="Helical" evidence="6">
    <location>
        <begin position="240"/>
        <end position="258"/>
    </location>
</feature>
<dbReference type="eggNOG" id="ENOG502QW4Y">
    <property type="taxonomic scope" value="Eukaryota"/>
</dbReference>
<evidence type="ECO:0000256" key="2">
    <source>
        <dbReference type="ARBA" id="ARBA00006948"/>
    </source>
</evidence>
<feature type="transmembrane region" description="Helical" evidence="6">
    <location>
        <begin position="184"/>
        <end position="202"/>
    </location>
</feature>
<keyword evidence="3 6" id="KW-0812">Transmembrane</keyword>
<dbReference type="GO" id="GO:0016020">
    <property type="term" value="C:membrane"/>
    <property type="evidence" value="ECO:0007669"/>
    <property type="project" value="UniProtKB-SubCell"/>
</dbReference>
<evidence type="ECO:0000313" key="7">
    <source>
        <dbReference type="EMBL" id="ERN11146.1"/>
    </source>
</evidence>
<keyword evidence="4 6" id="KW-1133">Transmembrane helix</keyword>
<dbReference type="InterPro" id="IPR006904">
    <property type="entry name" value="DUF716"/>
</dbReference>
<proteinExistence type="inferred from homology"/>
<dbReference type="PANTHER" id="PTHR46285">
    <property type="entry name" value="PROTEINASE INHIBITOR I4, SERPIN (DUF716)-RELATED"/>
    <property type="match status" value="1"/>
</dbReference>
<feature type="transmembrane region" description="Helical" evidence="6">
    <location>
        <begin position="91"/>
        <end position="110"/>
    </location>
</feature>
<dbReference type="Gramene" id="ERN11146">
    <property type="protein sequence ID" value="ERN11146"/>
    <property type="gene ID" value="AMTR_s00024p00182360"/>
</dbReference>
<evidence type="ECO:0000256" key="3">
    <source>
        <dbReference type="ARBA" id="ARBA00022692"/>
    </source>
</evidence>
<dbReference type="KEGG" id="atr:18439335"/>
<dbReference type="OrthoDB" id="551896at2759"/>
<dbReference type="OMA" id="HWEDLMN"/>
<dbReference type="PANTHER" id="PTHR46285:SF3">
    <property type="entry name" value="PROTEINASE INHIBITOR I4, SERPIN (DUF716)"/>
    <property type="match status" value="1"/>
</dbReference>
<gene>
    <name evidence="7" type="ORF">AMTR_s00024p00182360</name>
</gene>
<evidence type="ECO:0000256" key="6">
    <source>
        <dbReference type="SAM" id="Phobius"/>
    </source>
</evidence>
<evidence type="ECO:0000313" key="8">
    <source>
        <dbReference type="Proteomes" id="UP000017836"/>
    </source>
</evidence>
<sequence>MGTLIGHVAPGSGFLLIGLWHLFNHIKLHASNPSSYHSWPWFPSTLVRYLELYLIMAGSWLSISMELFIGPERHQPLDPDWSIPSYHLHNFEHASISFFLFLYSFVAYCFDRFAIKVHKGLVELLAALAFAQQLLLFHLHSADHMGVEGQYHWLLQLVIFVTLVTTLLSIPYPKSFLVGFVRSFSLVFQGVWFIVMGFMLWTPRLIPKGCGMRLEEGHMVVRCRGHEELIRAKSLVNLQFSWFLAGVTVFAVVFYVGLLKKYGEKIEYVGLEQEEEEEVPKKLEQNRSFVHMGEGMPKIVLER</sequence>
<evidence type="ECO:0000256" key="5">
    <source>
        <dbReference type="ARBA" id="ARBA00023136"/>
    </source>
</evidence>
<dbReference type="Pfam" id="PF04819">
    <property type="entry name" value="DUF716"/>
    <property type="match status" value="1"/>
</dbReference>
<evidence type="ECO:0000256" key="4">
    <source>
        <dbReference type="ARBA" id="ARBA00022989"/>
    </source>
</evidence>
<protein>
    <submittedName>
        <fullName evidence="7">Uncharacterized protein</fullName>
    </submittedName>
</protein>
<dbReference type="AlphaFoldDB" id="W1PTX4"/>
<comment type="similarity">
    <text evidence="2">Belongs to the TMEM45 family.</text>
</comment>
<feature type="transmembrane region" description="Helical" evidence="6">
    <location>
        <begin position="153"/>
        <end position="172"/>
    </location>
</feature>
<evidence type="ECO:0000256" key="1">
    <source>
        <dbReference type="ARBA" id="ARBA00004141"/>
    </source>
</evidence>
<keyword evidence="5 6" id="KW-0472">Membrane</keyword>
<keyword evidence="8" id="KW-1185">Reference proteome</keyword>
<name>W1PTX4_AMBTC</name>
<organism evidence="7 8">
    <name type="scientific">Amborella trichopoda</name>
    <dbReference type="NCBI Taxonomy" id="13333"/>
    <lineage>
        <taxon>Eukaryota</taxon>
        <taxon>Viridiplantae</taxon>
        <taxon>Streptophyta</taxon>
        <taxon>Embryophyta</taxon>
        <taxon>Tracheophyta</taxon>
        <taxon>Spermatophyta</taxon>
        <taxon>Magnoliopsida</taxon>
        <taxon>Amborellales</taxon>
        <taxon>Amborellaceae</taxon>
        <taxon>Amborella</taxon>
    </lineage>
</organism>
<feature type="transmembrane region" description="Helical" evidence="6">
    <location>
        <begin position="122"/>
        <end position="141"/>
    </location>
</feature>
<reference evidence="8" key="1">
    <citation type="journal article" date="2013" name="Science">
        <title>The Amborella genome and the evolution of flowering plants.</title>
        <authorList>
            <consortium name="Amborella Genome Project"/>
        </authorList>
    </citation>
    <scope>NUCLEOTIDE SEQUENCE [LARGE SCALE GENOMIC DNA]</scope>
</reference>
<accession>W1PTX4</accession>
<feature type="transmembrane region" description="Helical" evidence="6">
    <location>
        <begin position="52"/>
        <end position="71"/>
    </location>
</feature>
<dbReference type="HOGENOM" id="CLU_063151_1_0_1"/>
<dbReference type="EMBL" id="KI392710">
    <property type="protein sequence ID" value="ERN11146.1"/>
    <property type="molecule type" value="Genomic_DNA"/>
</dbReference>